<feature type="domain" description="Tyrosine specific protein phosphatases" evidence="6">
    <location>
        <begin position="113"/>
        <end position="166"/>
    </location>
</feature>
<dbReference type="InterPro" id="IPR016130">
    <property type="entry name" value="Tyr_Pase_AS"/>
</dbReference>
<dbReference type="PROSITE" id="PS50056">
    <property type="entry name" value="TYR_PHOSPHATASE_2"/>
    <property type="match status" value="1"/>
</dbReference>
<evidence type="ECO:0000256" key="2">
    <source>
        <dbReference type="ARBA" id="ARBA00013064"/>
    </source>
</evidence>
<dbReference type="STRING" id="1314781.A0A165EP63"/>
<dbReference type="OrthoDB" id="10252009at2759"/>
<evidence type="ECO:0000256" key="1">
    <source>
        <dbReference type="ARBA" id="ARBA00008601"/>
    </source>
</evidence>
<dbReference type="GO" id="GO:0005737">
    <property type="term" value="C:cytoplasm"/>
    <property type="evidence" value="ECO:0007669"/>
    <property type="project" value="TreeGrafter"/>
</dbReference>
<evidence type="ECO:0000256" key="4">
    <source>
        <dbReference type="ARBA" id="ARBA00022912"/>
    </source>
</evidence>
<evidence type="ECO:0000313" key="8">
    <source>
        <dbReference type="Proteomes" id="UP000077266"/>
    </source>
</evidence>
<dbReference type="SUPFAM" id="SSF52799">
    <property type="entry name" value="(Phosphotyrosine protein) phosphatases II"/>
    <property type="match status" value="1"/>
</dbReference>
<evidence type="ECO:0000259" key="6">
    <source>
        <dbReference type="PROSITE" id="PS50056"/>
    </source>
</evidence>
<sequence length="197" mass="21471">MLHMRPAPLLLLPRDPPQVKQKPKLALAPVTSLFAVEDAEFLPQATEIIPHVYLSDLGTAQCRATLVSLGITHVVSVMPGNVDIPYDLFAKTMQVPIADMPFADLLPHLEHTSKFIQEALASSPNARVLVHCAKGRSRSSSVVAAFLIASRGCNVAQAIEFIQSRRRIAMPNFGFVLQLEEYANKLRASAASSVNYA</sequence>
<dbReference type="PANTHER" id="PTHR10159:SF519">
    <property type="entry name" value="DUAL SPECIFICITY PROTEIN PHOSPHATASE MPK3"/>
    <property type="match status" value="1"/>
</dbReference>
<evidence type="ECO:0000256" key="3">
    <source>
        <dbReference type="ARBA" id="ARBA00022801"/>
    </source>
</evidence>
<dbReference type="InterPro" id="IPR020422">
    <property type="entry name" value="TYR_PHOSPHATASE_DUAL_dom"/>
</dbReference>
<keyword evidence="3" id="KW-0378">Hydrolase</keyword>
<keyword evidence="4" id="KW-0904">Protein phosphatase</keyword>
<dbReference type="EC" id="3.1.3.48" evidence="2"/>
<dbReference type="PROSITE" id="PS50054">
    <property type="entry name" value="TYR_PHOSPHATASE_DUAL"/>
    <property type="match status" value="1"/>
</dbReference>
<dbReference type="GO" id="GO:0043409">
    <property type="term" value="P:negative regulation of MAPK cascade"/>
    <property type="evidence" value="ECO:0007669"/>
    <property type="project" value="TreeGrafter"/>
</dbReference>
<dbReference type="PANTHER" id="PTHR10159">
    <property type="entry name" value="DUAL SPECIFICITY PROTEIN PHOSPHATASE"/>
    <property type="match status" value="1"/>
</dbReference>
<evidence type="ECO:0000259" key="5">
    <source>
        <dbReference type="PROSITE" id="PS50054"/>
    </source>
</evidence>
<keyword evidence="8" id="KW-1185">Reference proteome</keyword>
<dbReference type="EMBL" id="KV426127">
    <property type="protein sequence ID" value="KZV87390.1"/>
    <property type="molecule type" value="Genomic_DNA"/>
</dbReference>
<dbReference type="InterPro" id="IPR029021">
    <property type="entry name" value="Prot-tyrosine_phosphatase-like"/>
</dbReference>
<dbReference type="CDD" id="cd14498">
    <property type="entry name" value="DSP"/>
    <property type="match status" value="1"/>
</dbReference>
<proteinExistence type="inferred from homology"/>
<protein>
    <recommendedName>
        <fullName evidence="2">protein-tyrosine-phosphatase</fullName>
        <ecNumber evidence="2">3.1.3.48</ecNumber>
    </recommendedName>
</protein>
<name>A0A165EP63_EXIGL</name>
<dbReference type="AlphaFoldDB" id="A0A165EP63"/>
<reference evidence="7 8" key="1">
    <citation type="journal article" date="2016" name="Mol. Biol. Evol.">
        <title>Comparative Genomics of Early-Diverging Mushroom-Forming Fungi Provides Insights into the Origins of Lignocellulose Decay Capabilities.</title>
        <authorList>
            <person name="Nagy L.G."/>
            <person name="Riley R."/>
            <person name="Tritt A."/>
            <person name="Adam C."/>
            <person name="Daum C."/>
            <person name="Floudas D."/>
            <person name="Sun H."/>
            <person name="Yadav J.S."/>
            <person name="Pangilinan J."/>
            <person name="Larsson K.H."/>
            <person name="Matsuura K."/>
            <person name="Barry K."/>
            <person name="Labutti K."/>
            <person name="Kuo R."/>
            <person name="Ohm R.A."/>
            <person name="Bhattacharya S.S."/>
            <person name="Shirouzu T."/>
            <person name="Yoshinaga Y."/>
            <person name="Martin F.M."/>
            <person name="Grigoriev I.V."/>
            <person name="Hibbett D.S."/>
        </authorList>
    </citation>
    <scope>NUCLEOTIDE SEQUENCE [LARGE SCALE GENOMIC DNA]</scope>
    <source>
        <strain evidence="7 8">HHB12029</strain>
    </source>
</reference>
<dbReference type="PROSITE" id="PS00383">
    <property type="entry name" value="TYR_PHOSPHATASE_1"/>
    <property type="match status" value="1"/>
</dbReference>
<dbReference type="Proteomes" id="UP000077266">
    <property type="component" value="Unassembled WGS sequence"/>
</dbReference>
<dbReference type="Pfam" id="PF00782">
    <property type="entry name" value="DSPc"/>
    <property type="match status" value="1"/>
</dbReference>
<gene>
    <name evidence="7" type="ORF">EXIGLDRAFT_773700</name>
</gene>
<dbReference type="Gene3D" id="3.90.190.10">
    <property type="entry name" value="Protein tyrosine phosphatase superfamily"/>
    <property type="match status" value="1"/>
</dbReference>
<comment type="similarity">
    <text evidence="1">Belongs to the protein-tyrosine phosphatase family. Non-receptor class dual specificity subfamily.</text>
</comment>
<dbReference type="InterPro" id="IPR000340">
    <property type="entry name" value="Dual-sp_phosphatase_cat-dom"/>
</dbReference>
<dbReference type="InterPro" id="IPR000387">
    <property type="entry name" value="Tyr_Pase_dom"/>
</dbReference>
<feature type="domain" description="Tyrosine-protein phosphatase" evidence="5">
    <location>
        <begin position="44"/>
        <end position="188"/>
    </location>
</feature>
<dbReference type="SMART" id="SM00195">
    <property type="entry name" value="DSPc"/>
    <property type="match status" value="1"/>
</dbReference>
<evidence type="ECO:0000313" key="7">
    <source>
        <dbReference type="EMBL" id="KZV87390.1"/>
    </source>
</evidence>
<dbReference type="GO" id="GO:0004725">
    <property type="term" value="F:protein tyrosine phosphatase activity"/>
    <property type="evidence" value="ECO:0007669"/>
    <property type="project" value="UniProtKB-EC"/>
</dbReference>
<accession>A0A165EP63</accession>
<organism evidence="7 8">
    <name type="scientific">Exidia glandulosa HHB12029</name>
    <dbReference type="NCBI Taxonomy" id="1314781"/>
    <lineage>
        <taxon>Eukaryota</taxon>
        <taxon>Fungi</taxon>
        <taxon>Dikarya</taxon>
        <taxon>Basidiomycota</taxon>
        <taxon>Agaricomycotina</taxon>
        <taxon>Agaricomycetes</taxon>
        <taxon>Auriculariales</taxon>
        <taxon>Exidiaceae</taxon>
        <taxon>Exidia</taxon>
    </lineage>
</organism>
<dbReference type="InParanoid" id="A0A165EP63"/>